<dbReference type="InParanoid" id="G7E651"/>
<reference evidence="1 2" key="2">
    <citation type="journal article" date="2012" name="Open Biol.">
        <title>Characteristics of nucleosomes and linker DNA regions on the genome of the basidiomycete Mixia osmundae revealed by mono- and dinucleosome mapping.</title>
        <authorList>
            <person name="Nishida H."/>
            <person name="Kondo S."/>
            <person name="Matsumoto T."/>
            <person name="Suzuki Y."/>
            <person name="Yoshikawa H."/>
            <person name="Taylor T.D."/>
            <person name="Sugiyama J."/>
        </authorList>
    </citation>
    <scope>NUCLEOTIDE SEQUENCE [LARGE SCALE GENOMIC DNA]</scope>
    <source>
        <strain evidence="2">CBS 9802 / IAM 14324 / JCM 22182 / KY 12970</strain>
    </source>
</reference>
<dbReference type="HOGENOM" id="CLU_3279655_0_0_1"/>
<dbReference type="AlphaFoldDB" id="G7E651"/>
<evidence type="ECO:0000313" key="1">
    <source>
        <dbReference type="EMBL" id="GAA98311.1"/>
    </source>
</evidence>
<accession>G7E651</accession>
<dbReference type="EMBL" id="BABT02000150">
    <property type="protein sequence ID" value="GAA98311.1"/>
    <property type="molecule type" value="Genomic_DNA"/>
</dbReference>
<gene>
    <name evidence="1" type="primary">Mo04996</name>
    <name evidence="1" type="ORF">E5Q_04996</name>
</gene>
<keyword evidence="2" id="KW-1185">Reference proteome</keyword>
<dbReference type="Proteomes" id="UP000009131">
    <property type="component" value="Unassembled WGS sequence"/>
</dbReference>
<proteinExistence type="predicted"/>
<protein>
    <submittedName>
        <fullName evidence="1">Uncharacterized protein</fullName>
    </submittedName>
</protein>
<reference evidence="1 2" key="1">
    <citation type="journal article" date="2011" name="J. Gen. Appl. Microbiol.">
        <title>Draft genome sequencing of the enigmatic basidiomycete Mixia osmundae.</title>
        <authorList>
            <person name="Nishida H."/>
            <person name="Nagatsuka Y."/>
            <person name="Sugiyama J."/>
        </authorList>
    </citation>
    <scope>NUCLEOTIDE SEQUENCE [LARGE SCALE GENOMIC DNA]</scope>
    <source>
        <strain evidence="2">CBS 9802 / IAM 14324 / JCM 22182 / KY 12970</strain>
    </source>
</reference>
<name>G7E651_MIXOS</name>
<evidence type="ECO:0000313" key="2">
    <source>
        <dbReference type="Proteomes" id="UP000009131"/>
    </source>
</evidence>
<comment type="caution">
    <text evidence="1">The sequence shown here is derived from an EMBL/GenBank/DDBJ whole genome shotgun (WGS) entry which is preliminary data.</text>
</comment>
<sequence>MSRSGVQSKQEPAGVDRQTAALALRLSADRTFSTSEKSLQR</sequence>
<organism evidence="1 2">
    <name type="scientific">Mixia osmundae (strain CBS 9802 / IAM 14324 / JCM 22182 / KY 12970)</name>
    <dbReference type="NCBI Taxonomy" id="764103"/>
    <lineage>
        <taxon>Eukaryota</taxon>
        <taxon>Fungi</taxon>
        <taxon>Dikarya</taxon>
        <taxon>Basidiomycota</taxon>
        <taxon>Pucciniomycotina</taxon>
        <taxon>Mixiomycetes</taxon>
        <taxon>Mixiales</taxon>
        <taxon>Mixiaceae</taxon>
        <taxon>Mixia</taxon>
    </lineage>
</organism>